<dbReference type="Pfam" id="PF03480">
    <property type="entry name" value="DctP"/>
    <property type="match status" value="1"/>
</dbReference>
<dbReference type="AlphaFoldDB" id="A0A117M619"/>
<feature type="coiled-coil region" evidence="5">
    <location>
        <begin position="246"/>
        <end position="277"/>
    </location>
</feature>
<evidence type="ECO:0000256" key="4">
    <source>
        <dbReference type="ARBA" id="ARBA00022729"/>
    </source>
</evidence>
<dbReference type="GO" id="GO:0030288">
    <property type="term" value="C:outer membrane-bounded periplasmic space"/>
    <property type="evidence" value="ECO:0007669"/>
    <property type="project" value="InterPro"/>
</dbReference>
<comment type="caution">
    <text evidence="6">The sequence shown here is derived from an EMBL/GenBank/DDBJ whole genome shotgun (WGS) entry which is preliminary data.</text>
</comment>
<reference evidence="7" key="1">
    <citation type="journal article" date="2015" name="MBio">
        <title>Genome-Resolved Metagenomic Analysis Reveals Roles for Candidate Phyla and Other Microbial Community Members in Biogeochemical Transformations in Oil Reservoirs.</title>
        <authorList>
            <person name="Hu P."/>
            <person name="Tom L."/>
            <person name="Singh A."/>
            <person name="Thomas B.C."/>
            <person name="Baker B.J."/>
            <person name="Piceno Y.M."/>
            <person name="Andersen G.L."/>
            <person name="Banfield J.F."/>
        </authorList>
    </citation>
    <scope>NUCLEOTIDE SEQUENCE [LARGE SCALE GENOMIC DNA]</scope>
</reference>
<keyword evidence="3" id="KW-0813">Transport</keyword>
<dbReference type="CDD" id="cd13603">
    <property type="entry name" value="PBP2_TRAP_Siap_TeaA_like"/>
    <property type="match status" value="1"/>
</dbReference>
<dbReference type="Proteomes" id="UP000053467">
    <property type="component" value="Unassembled WGS sequence"/>
</dbReference>
<dbReference type="InterPro" id="IPR004682">
    <property type="entry name" value="TRAP_DctP"/>
</dbReference>
<evidence type="ECO:0000256" key="1">
    <source>
        <dbReference type="ARBA" id="ARBA00004196"/>
    </source>
</evidence>
<dbReference type="InterPro" id="IPR018389">
    <property type="entry name" value="DctP_fam"/>
</dbReference>
<comment type="subcellular location">
    <subcellularLocation>
        <location evidence="1">Cell envelope</location>
    </subcellularLocation>
</comment>
<organism evidence="6 7">
    <name type="scientific">candidate division TA06 bacterium 34_109</name>
    <dbReference type="NCBI Taxonomy" id="1635277"/>
    <lineage>
        <taxon>Bacteria</taxon>
        <taxon>Bacteria division TA06</taxon>
    </lineage>
</organism>
<dbReference type="InterPro" id="IPR038404">
    <property type="entry name" value="TRAP_DctP_sf"/>
</dbReference>
<protein>
    <submittedName>
        <fullName evidence="6">TRAP-type C4-dicarboxylate transport system,periplasmic component</fullName>
    </submittedName>
</protein>
<keyword evidence="5" id="KW-0175">Coiled coil</keyword>
<dbReference type="NCBIfam" id="TIGR00787">
    <property type="entry name" value="dctP"/>
    <property type="match status" value="1"/>
</dbReference>
<dbReference type="PANTHER" id="PTHR33376:SF4">
    <property type="entry name" value="SIALIC ACID-BINDING PERIPLASMIC PROTEIN SIAP"/>
    <property type="match status" value="1"/>
</dbReference>
<dbReference type="NCBIfam" id="NF037995">
    <property type="entry name" value="TRAP_S1"/>
    <property type="match status" value="1"/>
</dbReference>
<dbReference type="PANTHER" id="PTHR33376">
    <property type="match status" value="1"/>
</dbReference>
<evidence type="ECO:0000313" key="6">
    <source>
        <dbReference type="EMBL" id="KUK86351.1"/>
    </source>
</evidence>
<proteinExistence type="inferred from homology"/>
<dbReference type="GO" id="GO:0055085">
    <property type="term" value="P:transmembrane transport"/>
    <property type="evidence" value="ECO:0007669"/>
    <property type="project" value="InterPro"/>
</dbReference>
<evidence type="ECO:0000313" key="7">
    <source>
        <dbReference type="Proteomes" id="UP000053467"/>
    </source>
</evidence>
<dbReference type="PATRIC" id="fig|1635277.3.peg.908"/>
<keyword evidence="4" id="KW-0732">Signal</keyword>
<evidence type="ECO:0000256" key="3">
    <source>
        <dbReference type="ARBA" id="ARBA00022448"/>
    </source>
</evidence>
<dbReference type="PIRSF" id="PIRSF006470">
    <property type="entry name" value="DctB"/>
    <property type="match status" value="1"/>
</dbReference>
<dbReference type="EMBL" id="LGGX01000021">
    <property type="protein sequence ID" value="KUK86351.1"/>
    <property type="molecule type" value="Genomic_DNA"/>
</dbReference>
<accession>A0A117M619</accession>
<comment type="similarity">
    <text evidence="2">Belongs to the bacterial solute-binding protein 7 family.</text>
</comment>
<evidence type="ECO:0000256" key="5">
    <source>
        <dbReference type="SAM" id="Coils"/>
    </source>
</evidence>
<name>A0A117M619_UNCT6</name>
<dbReference type="Gene3D" id="3.40.190.170">
    <property type="entry name" value="Bacterial extracellular solute-binding protein, family 7"/>
    <property type="match status" value="1"/>
</dbReference>
<evidence type="ECO:0000256" key="2">
    <source>
        <dbReference type="ARBA" id="ARBA00009023"/>
    </source>
</evidence>
<gene>
    <name evidence="6" type="ORF">XE03_1546</name>
</gene>
<sequence length="330" mass="37553">MKKYLFLLIMLVLAMIFISGIVMAEQITMSLSYGGSEGGEDDISAKKFKELLEAKTNGAIKVELFCCEQLGKEVDIVTSLELGTVDMAIMGTTIHQQAAPEYNIWSAYYIFENRDEVLQIMNGPIGERVGEAMLKNKGIRMLGIGLRGPRHLTSNRPIMTAEEVKGLKIRIPLQPIYVKSWEKLGAFPEAIALGELYTALKQGIVEAQENPLDYIYSIAFYEVQKYVNLTAHQRSFFTYVMSEKFFQRLDEELQKAVLEAAEETAKFHNELQQANEDIWRQKLEEKGMEFIEVDQDSFKEALKDIPDEFADTWAPGFYEELKAELAKIRG</sequence>